<proteinExistence type="predicted"/>
<gene>
    <name evidence="1" type="ORF">ENJ10_05660</name>
</gene>
<protein>
    <submittedName>
        <fullName evidence="1">Uncharacterized protein</fullName>
    </submittedName>
</protein>
<evidence type="ECO:0000313" key="1">
    <source>
        <dbReference type="EMBL" id="HED10152.1"/>
    </source>
</evidence>
<organism evidence="1">
    <name type="scientific">Caldithrix abyssi</name>
    <dbReference type="NCBI Taxonomy" id="187145"/>
    <lineage>
        <taxon>Bacteria</taxon>
        <taxon>Pseudomonadati</taxon>
        <taxon>Calditrichota</taxon>
        <taxon>Calditrichia</taxon>
        <taxon>Calditrichales</taxon>
        <taxon>Calditrichaceae</taxon>
        <taxon>Caldithrix</taxon>
    </lineage>
</organism>
<comment type="caution">
    <text evidence="1">The sequence shown here is derived from an EMBL/GenBank/DDBJ whole genome shotgun (WGS) entry which is preliminary data.</text>
</comment>
<dbReference type="AlphaFoldDB" id="A0A7V1PUA5"/>
<dbReference type="EMBL" id="DRLD01000157">
    <property type="protein sequence ID" value="HED10152.1"/>
    <property type="molecule type" value="Genomic_DNA"/>
</dbReference>
<name>A0A7V1PUA5_CALAY</name>
<reference evidence="1" key="1">
    <citation type="journal article" date="2020" name="mSystems">
        <title>Genome- and Community-Level Interaction Insights into Carbon Utilization and Element Cycling Functions of Hydrothermarchaeota in Hydrothermal Sediment.</title>
        <authorList>
            <person name="Zhou Z."/>
            <person name="Liu Y."/>
            <person name="Xu W."/>
            <person name="Pan J."/>
            <person name="Luo Z.H."/>
            <person name="Li M."/>
        </authorList>
    </citation>
    <scope>NUCLEOTIDE SEQUENCE [LARGE SCALE GENOMIC DNA]</scope>
    <source>
        <strain evidence="1">HyVt-456</strain>
    </source>
</reference>
<dbReference type="Proteomes" id="UP000886005">
    <property type="component" value="Unassembled WGS sequence"/>
</dbReference>
<accession>A0A7V1PUA5</accession>
<sequence>MKYFLLILLFVAFGYADQVIFKDGRVRNGQTILISGDVVTVEVLDIRNGQLKNSTFPRASIDKIVDESGVVLFEKGRLKVTSFKPYYNPFYSNWEDLRMYVTGQKDSLVLKSGKTVTGRIVSVNRDELFILPAASGKNRKKNSLRLWLSDIRSVNGYPVIVAPDSKPLRKEPMEVFPVMTANAGLSFLSTTFTDFGSDYRLAVGDNDLPADLMLSDRYLALELSSYLLFNQYLSLGVTGDIVFSREGTSYQLAWLSARYTFVPGNSRLWLEGSYGATALSHTLKSQNYKYLIDANTLGPGIGLGWDHGRWGDWGVSIAAHYFFFGRQAVSVDFLDTPVTAPELNFNMLRLSIALQLGGSL</sequence>